<reference evidence="1 2" key="4">
    <citation type="journal article" date="1996" name="Virology">
        <title>Analysis of 76 kb of the chlorella virus PBCV-1 330-kb genome: map positions 182 to 258.</title>
        <authorList>
            <person name="Kutish G.F."/>
            <person name="Li Y."/>
            <person name="Lu Z."/>
            <person name="Furuta M."/>
            <person name="Rock D.L."/>
            <person name="Van Etten J.L."/>
        </authorList>
    </citation>
    <scope>NUCLEOTIDE SEQUENCE [LARGE SCALE GENOMIC DNA]</scope>
</reference>
<evidence type="ECO:0000313" key="2">
    <source>
        <dbReference type="Proteomes" id="UP000000862"/>
    </source>
</evidence>
<reference evidence="1 2" key="1">
    <citation type="journal article" date="1995" name="Virology">
        <title>Analysis of 45 kb of DNA located at the left end of the chlorella virus PBCV-1 genome.</title>
        <authorList>
            <person name="Lu Z."/>
            <person name="Li Y."/>
            <person name="Zhang Y."/>
            <person name="Kutish G.F."/>
            <person name="Rock D.L."/>
            <person name="Van Etten J.L."/>
        </authorList>
    </citation>
    <scope>NUCLEOTIDE SEQUENCE [LARGE SCALE GENOMIC DNA]</scope>
</reference>
<reference evidence="1 2" key="3">
    <citation type="journal article" date="1996" name="Virology">
        <title>Analysis of 94 kb of the chlorella virus PBCV-1 330-kb genome: map positions 88 to 182.</title>
        <authorList>
            <person name="Lu Z."/>
            <person name="Li Y."/>
            <person name="Que Q."/>
            <person name="Kutish G.F."/>
            <person name="Rock D.L."/>
            <person name="Van Etten J.L."/>
        </authorList>
    </citation>
    <scope>NUCLEOTIDE SEQUENCE [LARGE SCALE GENOMIC DNA]</scope>
</reference>
<reference evidence="1 2" key="6">
    <citation type="journal article" date="1999" name="Virology">
        <title>Chlorella virus PBCV-1 encodes a functional homospermidine synthase.</title>
        <authorList>
            <person name="Kaiser A."/>
            <person name="Vollmert M."/>
            <person name="Tholl D."/>
            <person name="Graves M.V."/>
            <person name="Gurnon J.R."/>
            <person name="Xing W."/>
            <person name="Lisec A.D."/>
            <person name="Nickerson K.W."/>
            <person name="Van Etten J.L."/>
        </authorList>
    </citation>
    <scope>NUCLEOTIDE SEQUENCE [LARGE SCALE GENOMIC DNA]</scope>
</reference>
<reference evidence="1 2" key="8">
    <citation type="journal article" date="2010" name="J. Virol.">
        <title>Microarray analysis of Paramecium bursaria chlorella virus 1 transcription.</title>
        <authorList>
            <person name="Yanai-Balser G.M."/>
            <person name="Duncan G.A."/>
            <person name="Eudy J.D."/>
            <person name="Wang D."/>
            <person name="Li X."/>
            <person name="Agarkova I.V."/>
            <person name="Dunigan D.D."/>
            <person name="Van Etten J.L."/>
        </authorList>
    </citation>
    <scope>NUCLEOTIDE SEQUENCE [LARGE SCALE GENOMIC DNA]</scope>
</reference>
<name>O41058_PBCV1</name>
<reference evidence="1 2" key="5">
    <citation type="journal article" date="1997" name="Virology">
        <title>Analysis of 74 kb of DNA located at the right end of the 330-kb chlorella virus PBCV-1 genome.</title>
        <authorList>
            <person name="Li Y."/>
            <person name="Lu Z."/>
            <person name="Sun L."/>
            <person name="Ropp S."/>
            <person name="Kutish G.F."/>
            <person name="Rock D.L."/>
            <person name="Van Etten J.L."/>
        </authorList>
    </citation>
    <scope>NUCLEOTIDE SEQUENCE [LARGE SCALE GENOMIC DNA]</scope>
</reference>
<sequence length="73" mass="8044">MDGAFVVTIQRIRKILTEVKHACICFVSEVIDKMIHSRGCGGKITCHESGPANSLTDKSSVRHTYNTIKQLGL</sequence>
<dbReference type="Proteomes" id="UP000000862">
    <property type="component" value="Segment"/>
</dbReference>
<evidence type="ECO:0000313" key="1">
    <source>
        <dbReference type="EMBL" id="AAC97006.1"/>
    </source>
</evidence>
<proteinExistence type="predicted"/>
<keyword evidence="2" id="KW-1185">Reference proteome</keyword>
<accession>O41058</accession>
<reference evidence="1 2" key="2">
    <citation type="journal article" date="1995" name="Virology">
        <title>Analysis of 43 kb of the Chlorella virus PBCV-1 330-kb genome: map positions 45 to 88.</title>
        <authorList>
            <person name="Li Y."/>
            <person name="Lu Z."/>
            <person name="Burbank D.E."/>
            <person name="Kutish G.F."/>
            <person name="Rock D.L."/>
            <person name="Van Etten J.L."/>
        </authorList>
    </citation>
    <scope>NUCLEOTIDE SEQUENCE [LARGE SCALE GENOMIC DNA]</scope>
</reference>
<protein>
    <submittedName>
        <fullName evidence="1">Uncharacterized protein</fullName>
    </submittedName>
</protein>
<organismHost>
    <name type="scientific">Chlorella</name>
    <dbReference type="NCBI Taxonomy" id="3071"/>
</organismHost>
<dbReference type="GeneID" id="918167"/>
<reference evidence="1 2" key="7">
    <citation type="journal article" date="2000" name="Virology">
        <title>Characterization of a beta-1,3-glucanase encoded by chlorella virus PBCV-1.</title>
        <authorList>
            <person name="Sun L."/>
            <person name="Gurnon J.R."/>
            <person name="Adams B.J."/>
            <person name="Graves M.V."/>
            <person name="Van Etten J.L."/>
        </authorList>
    </citation>
    <scope>NUCLEOTIDE SEQUENCE [LARGE SCALE GENOMIC DNA]</scope>
</reference>
<dbReference type="KEGG" id="vg:918167"/>
<organism evidence="1 2">
    <name type="scientific">Paramecium bursaria Chlorella virus 1</name>
    <name type="common">PBCV-1</name>
    <dbReference type="NCBI Taxonomy" id="10506"/>
    <lineage>
        <taxon>Viruses</taxon>
        <taxon>Varidnaviria</taxon>
        <taxon>Bamfordvirae</taxon>
        <taxon>Nucleocytoviricota</taxon>
        <taxon>Megaviricetes</taxon>
        <taxon>Algavirales</taxon>
        <taxon>Phycodnaviridae</taxon>
        <taxon>Chlorovirus</taxon>
        <taxon>Chlorovirus vanettense</taxon>
    </lineage>
</organism>
<gene>
    <name evidence="1" type="primary">a576R</name>
</gene>
<dbReference type="EMBL" id="JF411744">
    <property type="protein sequence ID" value="AAC97006.1"/>
    <property type="molecule type" value="Genomic_DNA"/>
</dbReference>
<dbReference type="PIR" id="T18078">
    <property type="entry name" value="T18078"/>
</dbReference>
<dbReference type="RefSeq" id="NP_048932.1">
    <property type="nucleotide sequence ID" value="NC_000852.5"/>
</dbReference>